<evidence type="ECO:0000256" key="1">
    <source>
        <dbReference type="ARBA" id="ARBA00023125"/>
    </source>
</evidence>
<gene>
    <name evidence="3" type="ORF">LSINAPIS_LOCUS3437</name>
</gene>
<evidence type="ECO:0000313" key="4">
    <source>
        <dbReference type="Proteomes" id="UP000324832"/>
    </source>
</evidence>
<proteinExistence type="predicted"/>
<keyword evidence="4" id="KW-1185">Reference proteome</keyword>
<sequence>IANMSSYKRKSDRKLVFTEKILKDAKERIRRGQSQRSVAGNSNLAEYCRRLDSCFYGLTKKELGRVAYDLANKNGLNHRFNNDKKEASKKWVENFARRHNFSLRQPEKTSLDSIVYKCNDFMII</sequence>
<feature type="non-terminal residue" evidence="3">
    <location>
        <position position="1"/>
    </location>
</feature>
<dbReference type="Proteomes" id="UP000324832">
    <property type="component" value="Unassembled WGS sequence"/>
</dbReference>
<dbReference type="EMBL" id="FZQP02000815">
    <property type="protein sequence ID" value="VVC90558.1"/>
    <property type="molecule type" value="Genomic_DNA"/>
</dbReference>
<reference evidence="3 4" key="1">
    <citation type="submission" date="2017-07" db="EMBL/GenBank/DDBJ databases">
        <authorList>
            <person name="Talla V."/>
            <person name="Backstrom N."/>
        </authorList>
    </citation>
    <scope>NUCLEOTIDE SEQUENCE [LARGE SCALE GENOMIC DNA]</scope>
</reference>
<organism evidence="3 4">
    <name type="scientific">Leptidea sinapis</name>
    <dbReference type="NCBI Taxonomy" id="189913"/>
    <lineage>
        <taxon>Eukaryota</taxon>
        <taxon>Metazoa</taxon>
        <taxon>Ecdysozoa</taxon>
        <taxon>Arthropoda</taxon>
        <taxon>Hexapoda</taxon>
        <taxon>Insecta</taxon>
        <taxon>Pterygota</taxon>
        <taxon>Neoptera</taxon>
        <taxon>Endopterygota</taxon>
        <taxon>Lepidoptera</taxon>
        <taxon>Glossata</taxon>
        <taxon>Ditrysia</taxon>
        <taxon>Papilionoidea</taxon>
        <taxon>Pieridae</taxon>
        <taxon>Dismorphiinae</taxon>
        <taxon>Leptidea</taxon>
    </lineage>
</organism>
<accession>A0A5E4PZC2</accession>
<name>A0A5E4PZC2_9NEOP</name>
<evidence type="ECO:0000313" key="3">
    <source>
        <dbReference type="EMBL" id="VVC90558.1"/>
    </source>
</evidence>
<keyword evidence="1" id="KW-0238">DNA-binding</keyword>
<dbReference type="PROSITE" id="PS51253">
    <property type="entry name" value="HTH_CENPB"/>
    <property type="match status" value="1"/>
</dbReference>
<feature type="domain" description="HTH CENPB-type" evidence="2">
    <location>
        <begin position="28"/>
        <end position="105"/>
    </location>
</feature>
<protein>
    <recommendedName>
        <fullName evidence="2">HTH CENPB-type domain-containing protein</fullName>
    </recommendedName>
</protein>
<evidence type="ECO:0000259" key="2">
    <source>
        <dbReference type="PROSITE" id="PS51253"/>
    </source>
</evidence>
<dbReference type="InterPro" id="IPR006600">
    <property type="entry name" value="HTH_CenpB_DNA-bd_dom"/>
</dbReference>
<dbReference type="AlphaFoldDB" id="A0A5E4PZC2"/>
<dbReference type="GO" id="GO:0003677">
    <property type="term" value="F:DNA binding"/>
    <property type="evidence" value="ECO:0007669"/>
    <property type="project" value="UniProtKB-KW"/>
</dbReference>